<dbReference type="PANTHER" id="PTHR33525:SF4">
    <property type="entry name" value="CYCLIC DI-GMP PHOSPHODIESTERASE CDGJ"/>
    <property type="match status" value="1"/>
</dbReference>
<dbReference type="InterPro" id="IPR013976">
    <property type="entry name" value="HDOD"/>
</dbReference>
<dbReference type="InterPro" id="IPR052340">
    <property type="entry name" value="RNase_Y/CdgJ"/>
</dbReference>
<proteinExistence type="predicted"/>
<dbReference type="Gene3D" id="1.10.3210.10">
    <property type="entry name" value="Hypothetical protein af1432"/>
    <property type="match status" value="1"/>
</dbReference>
<dbReference type="Proteomes" id="UP000448292">
    <property type="component" value="Unassembled WGS sequence"/>
</dbReference>
<dbReference type="AlphaFoldDB" id="A0A7M3MGY8"/>
<dbReference type="OrthoDB" id="9804751at2"/>
<organism evidence="2 3">
    <name type="scientific">Oceanidesulfovibrio indonesiensis</name>
    <dbReference type="NCBI Taxonomy" id="54767"/>
    <lineage>
        <taxon>Bacteria</taxon>
        <taxon>Pseudomonadati</taxon>
        <taxon>Thermodesulfobacteriota</taxon>
        <taxon>Desulfovibrionia</taxon>
        <taxon>Desulfovibrionales</taxon>
        <taxon>Desulfovibrionaceae</taxon>
        <taxon>Oceanidesulfovibrio</taxon>
    </lineage>
</organism>
<evidence type="ECO:0000313" key="2">
    <source>
        <dbReference type="EMBL" id="TVM18739.1"/>
    </source>
</evidence>
<gene>
    <name evidence="2" type="ORF">DPQ33_04505</name>
</gene>
<dbReference type="PIRSF" id="PIRSF003180">
    <property type="entry name" value="DiGMPpdiest_YuxH"/>
    <property type="match status" value="1"/>
</dbReference>
<dbReference type="Gene3D" id="3.20.20.450">
    <property type="entry name" value="EAL domain"/>
    <property type="match status" value="1"/>
</dbReference>
<dbReference type="InterPro" id="IPR035919">
    <property type="entry name" value="EAL_sf"/>
</dbReference>
<dbReference type="PROSITE" id="PS51833">
    <property type="entry name" value="HDOD"/>
    <property type="match status" value="1"/>
</dbReference>
<protein>
    <recommendedName>
        <fullName evidence="1">HDOD domain-containing protein</fullName>
    </recommendedName>
</protein>
<dbReference type="SUPFAM" id="SSF109604">
    <property type="entry name" value="HD-domain/PDEase-like"/>
    <property type="match status" value="1"/>
</dbReference>
<name>A0A7M3MGY8_9BACT</name>
<keyword evidence="3" id="KW-1185">Reference proteome</keyword>
<evidence type="ECO:0000259" key="1">
    <source>
        <dbReference type="PROSITE" id="PS51833"/>
    </source>
</evidence>
<dbReference type="Pfam" id="PF08668">
    <property type="entry name" value="HDOD"/>
    <property type="match status" value="1"/>
</dbReference>
<evidence type="ECO:0000313" key="3">
    <source>
        <dbReference type="Proteomes" id="UP000448292"/>
    </source>
</evidence>
<dbReference type="SUPFAM" id="SSF141868">
    <property type="entry name" value="EAL domain-like"/>
    <property type="match status" value="1"/>
</dbReference>
<reference evidence="2 3" key="1">
    <citation type="submission" date="2018-06" db="EMBL/GenBank/DDBJ databases">
        <title>Complete genome of Desulfovibrio indonesiensis P37SLT.</title>
        <authorList>
            <person name="Crispim J.S."/>
            <person name="Vidigal P.M.P."/>
            <person name="Silva L.C.F."/>
            <person name="Laguardia C.N."/>
            <person name="Araujo L.C."/>
            <person name="Dias R.S."/>
            <person name="Sousa M.P."/>
            <person name="Paula S.O."/>
            <person name="Silva C."/>
        </authorList>
    </citation>
    <scope>NUCLEOTIDE SEQUENCE [LARGE SCALE GENOMIC DNA]</scope>
    <source>
        <strain evidence="2 3">P37SLT</strain>
    </source>
</reference>
<dbReference type="InterPro" id="IPR014408">
    <property type="entry name" value="dGMP_Pdiesterase_EAL/HD-GYP"/>
</dbReference>
<dbReference type="PANTHER" id="PTHR33525">
    <property type="match status" value="1"/>
</dbReference>
<dbReference type="RefSeq" id="WP_144301993.1">
    <property type="nucleotide sequence ID" value="NZ_QMIE01000003.1"/>
</dbReference>
<accession>A0A7M3MGY8</accession>
<sequence length="418" mass="46194">MQQETSTYHDVFLTKQPVFDGEGRLWGFELRYRGSRNPDGANSDNDLASLAVTAAASLCPTDGLSEDIRIALAFSAKSILAGVPEALPPDNLVVVIRETQANNPDLKLALPHLAERGYRIAVNDYRARPDAEWLLAMADYLFIDMADAPPQEIAHTASRGGIAGKQLVARQVDDVQTRQLAATIGCSLFQGYFFKQPEIVSRRSLSSQEAGRLRLLKLIQRGDQALEELAEAIRADVALSYRLISYLNTPFFGMRHTIRSVEQAVTLLGWRQMVDWLRVIILADFANGDAARELAFASVQRARFLELAACKANMHADMARSRFLLGLFSLLDVMLATPMNELLDPMNLEPEIRAALLGEENEASAWLGLAIAFEKGDWEGLDAAMSAMDLDPAMIAHSYAESLDWTALLLMEPPMNAR</sequence>
<feature type="domain" description="HDOD" evidence="1">
    <location>
        <begin position="205"/>
        <end position="394"/>
    </location>
</feature>
<comment type="caution">
    <text evidence="2">The sequence shown here is derived from an EMBL/GenBank/DDBJ whole genome shotgun (WGS) entry which is preliminary data.</text>
</comment>
<dbReference type="EMBL" id="QMIE01000003">
    <property type="protein sequence ID" value="TVM18739.1"/>
    <property type="molecule type" value="Genomic_DNA"/>
</dbReference>